<feature type="compositionally biased region" description="Basic and acidic residues" evidence="1">
    <location>
        <begin position="1"/>
        <end position="17"/>
    </location>
</feature>
<gene>
    <name evidence="2" type="ORF">SCAR479_05017</name>
</gene>
<evidence type="ECO:0000313" key="2">
    <source>
        <dbReference type="EMBL" id="KAK9781196.1"/>
    </source>
</evidence>
<evidence type="ECO:0000313" key="3">
    <source>
        <dbReference type="Proteomes" id="UP001465668"/>
    </source>
</evidence>
<dbReference type="EMBL" id="JARVKM010000004">
    <property type="protein sequence ID" value="KAK9781196.1"/>
    <property type="molecule type" value="Genomic_DNA"/>
</dbReference>
<name>A0ABR2Y4Z1_9PEZI</name>
<organism evidence="2 3">
    <name type="scientific">Seiridium cardinale</name>
    <dbReference type="NCBI Taxonomy" id="138064"/>
    <lineage>
        <taxon>Eukaryota</taxon>
        <taxon>Fungi</taxon>
        <taxon>Dikarya</taxon>
        <taxon>Ascomycota</taxon>
        <taxon>Pezizomycotina</taxon>
        <taxon>Sordariomycetes</taxon>
        <taxon>Xylariomycetidae</taxon>
        <taxon>Amphisphaeriales</taxon>
        <taxon>Sporocadaceae</taxon>
        <taxon>Seiridium</taxon>
    </lineage>
</organism>
<feature type="region of interest" description="Disordered" evidence="1">
    <location>
        <begin position="1"/>
        <end position="21"/>
    </location>
</feature>
<accession>A0ABR2Y4Z1</accession>
<proteinExistence type="predicted"/>
<comment type="caution">
    <text evidence="2">The sequence shown here is derived from an EMBL/GenBank/DDBJ whole genome shotgun (WGS) entry which is preliminary data.</text>
</comment>
<evidence type="ECO:0000256" key="1">
    <source>
        <dbReference type="SAM" id="MobiDB-lite"/>
    </source>
</evidence>
<reference evidence="2 3" key="1">
    <citation type="submission" date="2024-02" db="EMBL/GenBank/DDBJ databases">
        <title>First draft genome assembly of two strains of Seiridium cardinale.</title>
        <authorList>
            <person name="Emiliani G."/>
            <person name="Scali E."/>
        </authorList>
    </citation>
    <scope>NUCLEOTIDE SEQUENCE [LARGE SCALE GENOMIC DNA]</scope>
    <source>
        <strain evidence="2 3">BM-138-000479</strain>
    </source>
</reference>
<sequence>MPERSLLFHDLPEERLSTPRPHLHPVQALHSRSPSISQTCQSHLASSTCCTHKFVWVEQTEMIGHTFIDHPTLLGAYAVHRTHTAELHSGNRNIGHGLLVHSLSAQPILDAPINRSVMSLGKPGHMRTWFGNQLLIGIKRQLSSLINGEQIPVYDDVDTRDFRHAVDYYQQHPTNTCIIDPGRDPRPSVPGVILFCEASQRRLRQFGVVAPATKVLVTRLAERSVEEEVCPRMSKLDSPATEWAKEEDNDINMRNDLALNFVQTMVDGNLPTPLLYPGTVVIYDNRGAEIRPMHLVGISVFMDSITKELENGSSTQATTDMRQLVESNRRKESQDDLEKFWAVWKKKFQVESEETKIFMVATKLPPTLDGGTVYSEIFNGLREKLEGCDEDGAQVS</sequence>
<protein>
    <submittedName>
        <fullName evidence="2">Uncharacterized protein</fullName>
    </submittedName>
</protein>
<keyword evidence="3" id="KW-1185">Reference proteome</keyword>
<dbReference type="Proteomes" id="UP001465668">
    <property type="component" value="Unassembled WGS sequence"/>
</dbReference>